<evidence type="ECO:0000313" key="1">
    <source>
        <dbReference type="EMBL" id="GCE18961.1"/>
    </source>
</evidence>
<dbReference type="Proteomes" id="UP000287188">
    <property type="component" value="Unassembled WGS sequence"/>
</dbReference>
<sequence length="128" mass="15082">MIKIELLIRHPQGEPDLFCPVFICDYCGRKIEKASQGMYHYRQDERWQPKNESILIYHKRPCSDLAEAKEVEQGELHFPWIELRDLPGYLANNAEIDWARMIEDLCPADQLQAVQKAVRKRIKDTLSQ</sequence>
<dbReference type="AlphaFoldDB" id="A0A402AIK8"/>
<accession>A0A402AIK8</accession>
<reference evidence="2" key="1">
    <citation type="submission" date="2018-12" db="EMBL/GenBank/DDBJ databases">
        <title>Tengunoibacter tsumagoiensis gen. nov., sp. nov., Dictyobacter kobayashii sp. nov., D. alpinus sp. nov., and D. joshuensis sp. nov. and description of Dictyobacteraceae fam. nov. within the order Ktedonobacterales isolated from Tengu-no-mugimeshi.</title>
        <authorList>
            <person name="Wang C.M."/>
            <person name="Zheng Y."/>
            <person name="Sakai Y."/>
            <person name="Toyoda A."/>
            <person name="Minakuchi Y."/>
            <person name="Abe K."/>
            <person name="Yokota A."/>
            <person name="Yabe S."/>
        </authorList>
    </citation>
    <scope>NUCLEOTIDE SEQUENCE [LARGE SCALE GENOMIC DNA]</scope>
    <source>
        <strain evidence="2">Uno11</strain>
    </source>
</reference>
<keyword evidence="2" id="KW-1185">Reference proteome</keyword>
<dbReference type="OrthoDB" id="4319341at2"/>
<proteinExistence type="predicted"/>
<gene>
    <name evidence="1" type="ORF">KDK_27610</name>
</gene>
<comment type="caution">
    <text evidence="1">The sequence shown here is derived from an EMBL/GenBank/DDBJ whole genome shotgun (WGS) entry which is preliminary data.</text>
</comment>
<dbReference type="RefSeq" id="WP_126550628.1">
    <property type="nucleotide sequence ID" value="NZ_BIFS01000001.1"/>
</dbReference>
<organism evidence="1 2">
    <name type="scientific">Dictyobacter kobayashii</name>
    <dbReference type="NCBI Taxonomy" id="2014872"/>
    <lineage>
        <taxon>Bacteria</taxon>
        <taxon>Bacillati</taxon>
        <taxon>Chloroflexota</taxon>
        <taxon>Ktedonobacteria</taxon>
        <taxon>Ktedonobacterales</taxon>
        <taxon>Dictyobacteraceae</taxon>
        <taxon>Dictyobacter</taxon>
    </lineage>
</organism>
<name>A0A402AIK8_9CHLR</name>
<evidence type="ECO:0000313" key="2">
    <source>
        <dbReference type="Proteomes" id="UP000287188"/>
    </source>
</evidence>
<dbReference type="EMBL" id="BIFS01000001">
    <property type="protein sequence ID" value="GCE18961.1"/>
    <property type="molecule type" value="Genomic_DNA"/>
</dbReference>
<protein>
    <submittedName>
        <fullName evidence="1">Uncharacterized protein</fullName>
    </submittedName>
</protein>